<reference evidence="3 4" key="1">
    <citation type="submission" date="2015-03" db="EMBL/GenBank/DDBJ databases">
        <title>Genomics and transcriptomics of the oil-accumulating basidiomycete yeast T. oleaginosus allow insights into substrate utilization and the diverse evolutionary trajectories of mating systems in fungi.</title>
        <authorList>
            <consortium name="DOE Joint Genome Institute"/>
            <person name="Kourist R."/>
            <person name="Kracht O."/>
            <person name="Bracharz F."/>
            <person name="Lipzen A."/>
            <person name="Nolan M."/>
            <person name="Ohm R."/>
            <person name="Grigoriev I."/>
            <person name="Sun S."/>
            <person name="Heitman J."/>
            <person name="Bruck T."/>
            <person name="Nowrousian M."/>
        </authorList>
    </citation>
    <scope>NUCLEOTIDE SEQUENCE [LARGE SCALE GENOMIC DNA]</scope>
    <source>
        <strain evidence="3 4">IBC0246</strain>
    </source>
</reference>
<feature type="compositionally biased region" description="Low complexity" evidence="1">
    <location>
        <begin position="50"/>
        <end position="62"/>
    </location>
</feature>
<accession>A0A0J1BD33</accession>
<dbReference type="Pfam" id="PF12572">
    <property type="entry name" value="DUF3752"/>
    <property type="match status" value="1"/>
</dbReference>
<evidence type="ECO:0000259" key="2">
    <source>
        <dbReference type="Pfam" id="PF12572"/>
    </source>
</evidence>
<dbReference type="Proteomes" id="UP000053611">
    <property type="component" value="Unassembled WGS sequence"/>
</dbReference>
<feature type="domain" description="DUF3752" evidence="2">
    <location>
        <begin position="183"/>
        <end position="314"/>
    </location>
</feature>
<dbReference type="OrthoDB" id="73491at2759"/>
<dbReference type="PANTHER" id="PTHR46370:SF1">
    <property type="entry name" value="GPALPP MOTIFS-CONTAINING PROTEIN 1"/>
    <property type="match status" value="1"/>
</dbReference>
<dbReference type="PANTHER" id="PTHR46370">
    <property type="entry name" value="GPALPP MOTIFS-CONTAINING PROTEIN 1"/>
    <property type="match status" value="1"/>
</dbReference>
<dbReference type="RefSeq" id="XP_018282445.1">
    <property type="nucleotide sequence ID" value="XM_018425087.1"/>
</dbReference>
<feature type="compositionally biased region" description="Basic and acidic residues" evidence="1">
    <location>
        <begin position="209"/>
        <end position="255"/>
    </location>
</feature>
<feature type="compositionally biased region" description="Pro residues" evidence="1">
    <location>
        <begin position="77"/>
        <end position="117"/>
    </location>
</feature>
<name>A0A0J1BD33_9TREE</name>
<dbReference type="EMBL" id="KQ087179">
    <property type="protein sequence ID" value="KLT45954.1"/>
    <property type="molecule type" value="Genomic_DNA"/>
</dbReference>
<dbReference type="AlphaFoldDB" id="A0A0J1BD33"/>
<dbReference type="InterPro" id="IPR046331">
    <property type="entry name" value="GPAM1-like"/>
</dbReference>
<dbReference type="GeneID" id="28985690"/>
<feature type="region of interest" description="Disordered" evidence="1">
    <location>
        <begin position="1"/>
        <end position="288"/>
    </location>
</feature>
<organism evidence="3 4">
    <name type="scientific">Cutaneotrichosporon oleaginosum</name>
    <dbReference type="NCBI Taxonomy" id="879819"/>
    <lineage>
        <taxon>Eukaryota</taxon>
        <taxon>Fungi</taxon>
        <taxon>Dikarya</taxon>
        <taxon>Basidiomycota</taxon>
        <taxon>Agaricomycotina</taxon>
        <taxon>Tremellomycetes</taxon>
        <taxon>Trichosporonales</taxon>
        <taxon>Trichosporonaceae</taxon>
        <taxon>Cutaneotrichosporon</taxon>
    </lineage>
</organism>
<sequence length="322" mass="34442">MSSDDDAYGPALPPGLVRKKPAGPSLPSSAGLARSPSKSPTRAPSIRPARPGSISPPRIGPSRPGPVGPSRSVGPSLPGPSLPPGPSRPPGPSLPGPSRPGPSHPPGPSRPPGPAPPPDDDSDDEIGPQLADLAPVHASAADAFREREARMARAREEAANAPKKPQRDEWMTLGPPTGLSHIDALKRPTQFQKHSREVAAVDQGWMETPAERAARVQREREEGGARKRGRPEEEGEAKARRERDEEMRRRIEEHSKSKRGASLMEQHAKKKKDKGASPPPIWDHDKMMGVGSLLSGEEQVKKIKDQANLGDRFGHGRGGAYM</sequence>
<gene>
    <name evidence="3" type="ORF">CC85DRAFT_299131</name>
</gene>
<evidence type="ECO:0000313" key="4">
    <source>
        <dbReference type="Proteomes" id="UP000053611"/>
    </source>
</evidence>
<proteinExistence type="predicted"/>
<protein>
    <recommendedName>
        <fullName evidence="2">DUF3752 domain-containing protein</fullName>
    </recommendedName>
</protein>
<evidence type="ECO:0000313" key="3">
    <source>
        <dbReference type="EMBL" id="KLT45954.1"/>
    </source>
</evidence>
<feature type="compositionally biased region" description="Basic and acidic residues" evidence="1">
    <location>
        <begin position="143"/>
        <end position="158"/>
    </location>
</feature>
<dbReference type="InterPro" id="IPR022226">
    <property type="entry name" value="DUF3752"/>
</dbReference>
<keyword evidence="4" id="KW-1185">Reference proteome</keyword>
<evidence type="ECO:0000256" key="1">
    <source>
        <dbReference type="SAM" id="MobiDB-lite"/>
    </source>
</evidence>